<proteinExistence type="predicted"/>
<feature type="region of interest" description="Disordered" evidence="1">
    <location>
        <begin position="1"/>
        <end position="134"/>
    </location>
</feature>
<dbReference type="RefSeq" id="XP_017994615.1">
    <property type="nucleotide sequence ID" value="XM_018140506.1"/>
</dbReference>
<feature type="compositionally biased region" description="Polar residues" evidence="1">
    <location>
        <begin position="54"/>
        <end position="65"/>
    </location>
</feature>
<evidence type="ECO:0000256" key="1">
    <source>
        <dbReference type="SAM" id="MobiDB-lite"/>
    </source>
</evidence>
<gene>
    <name evidence="2" type="ORF">AB675_11640</name>
</gene>
<name>A0A0N1NX19_9EURO</name>
<feature type="compositionally biased region" description="Basic and acidic residues" evidence="1">
    <location>
        <begin position="38"/>
        <end position="52"/>
    </location>
</feature>
<dbReference type="AlphaFoldDB" id="A0A0N1NX19"/>
<dbReference type="GeneID" id="28732387"/>
<dbReference type="VEuPathDB" id="FungiDB:AB675_11640"/>
<feature type="compositionally biased region" description="Low complexity" evidence="1">
    <location>
        <begin position="90"/>
        <end position="106"/>
    </location>
</feature>
<reference evidence="2 3" key="1">
    <citation type="submission" date="2015-06" db="EMBL/GenBank/DDBJ databases">
        <title>Draft genome of the ant-associated black yeast Phialophora attae CBS 131958.</title>
        <authorList>
            <person name="Moreno L.F."/>
            <person name="Stielow B.J."/>
            <person name="de Hoog S."/>
            <person name="Vicente V.A."/>
            <person name="Weiss V.A."/>
            <person name="de Vries M."/>
            <person name="Cruz L.M."/>
            <person name="Souza E.M."/>
        </authorList>
    </citation>
    <scope>NUCLEOTIDE SEQUENCE [LARGE SCALE GENOMIC DNA]</scope>
    <source>
        <strain evidence="2 3">CBS 131958</strain>
    </source>
</reference>
<protein>
    <submittedName>
        <fullName evidence="2">Uncharacterized protein</fullName>
    </submittedName>
</protein>
<comment type="caution">
    <text evidence="2">The sequence shown here is derived from an EMBL/GenBank/DDBJ whole genome shotgun (WGS) entry which is preliminary data.</text>
</comment>
<evidence type="ECO:0000313" key="2">
    <source>
        <dbReference type="EMBL" id="KPI34652.1"/>
    </source>
</evidence>
<keyword evidence="3" id="KW-1185">Reference proteome</keyword>
<sequence>MAQKSSAMQPTRNTPSIDTEQMDEAQRTDGSLTPRASFENRARNRVDNHEHNTALGSQHTDTSDAQPIGHRNFSLPTDHGHGLTQPTTTASSIRSASYAASDYSPSVNTETTLLPESSAGRWDARGYPRRKSSASVTTGRKVYMAFCNTVDVVVPLDMNDDATSMRESSLYRTAKKVQNGRRKSTLGGMQQVGRAN</sequence>
<dbReference type="EMBL" id="LFJN01000054">
    <property type="protein sequence ID" value="KPI34652.1"/>
    <property type="molecule type" value="Genomic_DNA"/>
</dbReference>
<accession>A0A0N1NX19</accession>
<feature type="region of interest" description="Disordered" evidence="1">
    <location>
        <begin position="176"/>
        <end position="196"/>
    </location>
</feature>
<feature type="compositionally biased region" description="Polar residues" evidence="1">
    <location>
        <begin position="1"/>
        <end position="19"/>
    </location>
</feature>
<evidence type="ECO:0000313" key="3">
    <source>
        <dbReference type="Proteomes" id="UP000038010"/>
    </source>
</evidence>
<dbReference type="Proteomes" id="UP000038010">
    <property type="component" value="Unassembled WGS sequence"/>
</dbReference>
<organism evidence="2 3">
    <name type="scientific">Cyphellophora attinorum</name>
    <dbReference type="NCBI Taxonomy" id="1664694"/>
    <lineage>
        <taxon>Eukaryota</taxon>
        <taxon>Fungi</taxon>
        <taxon>Dikarya</taxon>
        <taxon>Ascomycota</taxon>
        <taxon>Pezizomycotina</taxon>
        <taxon>Eurotiomycetes</taxon>
        <taxon>Chaetothyriomycetidae</taxon>
        <taxon>Chaetothyriales</taxon>
        <taxon>Cyphellophoraceae</taxon>
        <taxon>Cyphellophora</taxon>
    </lineage>
</organism>